<organism evidence="3">
    <name type="scientific">Harpegnathos saltator</name>
    <name type="common">Jerdon's jumping ant</name>
    <dbReference type="NCBI Taxonomy" id="610380"/>
    <lineage>
        <taxon>Eukaryota</taxon>
        <taxon>Metazoa</taxon>
        <taxon>Ecdysozoa</taxon>
        <taxon>Arthropoda</taxon>
        <taxon>Hexapoda</taxon>
        <taxon>Insecta</taxon>
        <taxon>Pterygota</taxon>
        <taxon>Neoptera</taxon>
        <taxon>Endopterygota</taxon>
        <taxon>Hymenoptera</taxon>
        <taxon>Apocrita</taxon>
        <taxon>Aculeata</taxon>
        <taxon>Formicoidea</taxon>
        <taxon>Formicidae</taxon>
        <taxon>Ponerinae</taxon>
        <taxon>Ponerini</taxon>
        <taxon>Harpegnathos</taxon>
    </lineage>
</organism>
<feature type="chain" id="PRO_5003158636" evidence="1">
    <location>
        <begin position="22"/>
        <end position="104"/>
    </location>
</feature>
<evidence type="ECO:0000256" key="1">
    <source>
        <dbReference type="SAM" id="SignalP"/>
    </source>
</evidence>
<gene>
    <name evidence="2" type="ORF">EAI_02587</name>
</gene>
<evidence type="ECO:0000313" key="3">
    <source>
        <dbReference type="Proteomes" id="UP000008237"/>
    </source>
</evidence>
<protein>
    <submittedName>
        <fullName evidence="2">Uncharacterized protein</fullName>
    </submittedName>
</protein>
<dbReference type="EMBL" id="GL453506">
    <property type="protein sequence ID" value="EFN75921.1"/>
    <property type="molecule type" value="Genomic_DNA"/>
</dbReference>
<accession>E2C803</accession>
<feature type="signal peptide" evidence="1">
    <location>
        <begin position="1"/>
        <end position="21"/>
    </location>
</feature>
<dbReference type="AlphaFoldDB" id="E2C803"/>
<dbReference type="Proteomes" id="UP000008237">
    <property type="component" value="Unassembled WGS sequence"/>
</dbReference>
<sequence>MSNLTSLSCHILAVILNDTAAQCEPLRLASSGLEIDIVIPTKGTTLDMLPDAARTFEFSLHHSRGSTSISTARIDLDWSITTWNHDRGETDDDACSRRHDIKMS</sequence>
<keyword evidence="1" id="KW-0732">Signal</keyword>
<dbReference type="InParanoid" id="E2C803"/>
<reference evidence="2 3" key="1">
    <citation type="journal article" date="2010" name="Science">
        <title>Genomic comparison of the ants Camponotus floridanus and Harpegnathos saltator.</title>
        <authorList>
            <person name="Bonasio R."/>
            <person name="Zhang G."/>
            <person name="Ye C."/>
            <person name="Mutti N.S."/>
            <person name="Fang X."/>
            <person name="Qin N."/>
            <person name="Donahue G."/>
            <person name="Yang P."/>
            <person name="Li Q."/>
            <person name="Li C."/>
            <person name="Zhang P."/>
            <person name="Huang Z."/>
            <person name="Berger S.L."/>
            <person name="Reinberg D."/>
            <person name="Wang J."/>
            <person name="Liebig J."/>
        </authorList>
    </citation>
    <scope>NUCLEOTIDE SEQUENCE [LARGE SCALE GENOMIC DNA]</scope>
    <source>
        <strain evidence="2 3">R22 G/1</strain>
    </source>
</reference>
<name>E2C803_HARSA</name>
<evidence type="ECO:0000313" key="2">
    <source>
        <dbReference type="EMBL" id="EFN75921.1"/>
    </source>
</evidence>
<keyword evidence="3" id="KW-1185">Reference proteome</keyword>
<proteinExistence type="predicted"/>